<evidence type="ECO:0000313" key="14">
    <source>
        <dbReference type="Proteomes" id="UP000650511"/>
    </source>
</evidence>
<evidence type="ECO:0000256" key="5">
    <source>
        <dbReference type="ARBA" id="ARBA00022753"/>
    </source>
</evidence>
<evidence type="ECO:0000256" key="4">
    <source>
        <dbReference type="ARBA" id="ARBA00022692"/>
    </source>
</evidence>
<reference evidence="13" key="2">
    <citation type="submission" date="2020-09" db="EMBL/GenBank/DDBJ databases">
        <authorList>
            <person name="Sun Q."/>
            <person name="Zhou Y."/>
        </authorList>
    </citation>
    <scope>NUCLEOTIDE SEQUENCE</scope>
    <source>
        <strain evidence="13">CGMCC 1.14988</strain>
    </source>
</reference>
<dbReference type="GO" id="GO:0016020">
    <property type="term" value="C:membrane"/>
    <property type="evidence" value="ECO:0007669"/>
    <property type="project" value="InterPro"/>
</dbReference>
<protein>
    <recommendedName>
        <fullName evidence="12">Cation efflux protein transmembrane domain-containing protein</fullName>
    </recommendedName>
</protein>
<dbReference type="RefSeq" id="WP_130650014.1">
    <property type="nucleotide sequence ID" value="NZ_BMHA01000008.1"/>
</dbReference>
<keyword evidence="10" id="KW-0968">Cytoplasmic vesicle</keyword>
<evidence type="ECO:0000256" key="7">
    <source>
        <dbReference type="ARBA" id="ARBA00022989"/>
    </source>
</evidence>
<evidence type="ECO:0000259" key="12">
    <source>
        <dbReference type="Pfam" id="PF01545"/>
    </source>
</evidence>
<dbReference type="PANTHER" id="PTHR31937:SF2">
    <property type="entry name" value="TRANSMEMBRANE PROTEIN 163"/>
    <property type="match status" value="1"/>
</dbReference>
<feature type="domain" description="Cation efflux protein transmembrane" evidence="12">
    <location>
        <begin position="28"/>
        <end position="198"/>
    </location>
</feature>
<evidence type="ECO:0000256" key="6">
    <source>
        <dbReference type="ARBA" id="ARBA00022833"/>
    </source>
</evidence>
<dbReference type="InterPro" id="IPR026765">
    <property type="entry name" value="Tmem163"/>
</dbReference>
<name>A0A8J3EY44_9ACTN</name>
<evidence type="ECO:0000256" key="11">
    <source>
        <dbReference type="SAM" id="Phobius"/>
    </source>
</evidence>
<dbReference type="SUPFAM" id="SSF161111">
    <property type="entry name" value="Cation efflux protein transmembrane domain-like"/>
    <property type="match status" value="1"/>
</dbReference>
<comment type="subcellular location">
    <subcellularLocation>
        <location evidence="2">Cytoplasmic vesicle</location>
        <location evidence="2">Secretory vesicle</location>
        <location evidence="2">Synaptic vesicle membrane</location>
        <topology evidence="2">Multi-pass membrane protein</topology>
    </subcellularLocation>
    <subcellularLocation>
        <location evidence="1">Early endosome membrane</location>
    </subcellularLocation>
</comment>
<organism evidence="13 14">
    <name type="scientific">Egicoccus halophilus</name>
    <dbReference type="NCBI Taxonomy" id="1670830"/>
    <lineage>
        <taxon>Bacteria</taxon>
        <taxon>Bacillati</taxon>
        <taxon>Actinomycetota</taxon>
        <taxon>Nitriliruptoria</taxon>
        <taxon>Egicoccales</taxon>
        <taxon>Egicoccaceae</taxon>
        <taxon>Egicoccus</taxon>
    </lineage>
</organism>
<sequence>MTTPVTTPSRAEALRRVRRYNHLTIGWNVVEGVVAIGAGVVAGSIGLIAFGLDSAVEVSTSLVLAWRLAQERRGGCMDRYDRRATKLIAACFAVLAAYVAFEAVGQLLDRQAPDVSVVGMALAAVSVVVMPLLARAKKQLGPVLGSQAVVSESRQTELCAWLSAVLLVGLGLNATLGWWWADPVAALALAGFATREAVGTWRAEGLEDTCCG</sequence>
<evidence type="ECO:0000256" key="2">
    <source>
        <dbReference type="ARBA" id="ARBA00004644"/>
    </source>
</evidence>
<dbReference type="Proteomes" id="UP000650511">
    <property type="component" value="Unassembled WGS sequence"/>
</dbReference>
<evidence type="ECO:0000256" key="10">
    <source>
        <dbReference type="ARBA" id="ARBA00023329"/>
    </source>
</evidence>
<dbReference type="Pfam" id="PF01545">
    <property type="entry name" value="Cation_efflux"/>
    <property type="match status" value="1"/>
</dbReference>
<reference evidence="13" key="1">
    <citation type="journal article" date="2014" name="Int. J. Syst. Evol. Microbiol.">
        <title>Complete genome sequence of Corynebacterium casei LMG S-19264T (=DSM 44701T), isolated from a smear-ripened cheese.</title>
        <authorList>
            <consortium name="US DOE Joint Genome Institute (JGI-PGF)"/>
            <person name="Walter F."/>
            <person name="Albersmeier A."/>
            <person name="Kalinowski J."/>
            <person name="Ruckert C."/>
        </authorList>
    </citation>
    <scope>NUCLEOTIDE SEQUENCE</scope>
    <source>
        <strain evidence="13">CGMCC 1.14988</strain>
    </source>
</reference>
<dbReference type="InterPro" id="IPR027469">
    <property type="entry name" value="Cation_efflux_TMD_sf"/>
</dbReference>
<gene>
    <name evidence="13" type="ORF">GCM10011354_22520</name>
</gene>
<feature type="transmembrane region" description="Helical" evidence="11">
    <location>
        <begin position="117"/>
        <end position="137"/>
    </location>
</feature>
<evidence type="ECO:0000256" key="9">
    <source>
        <dbReference type="ARBA" id="ARBA00023136"/>
    </source>
</evidence>
<dbReference type="Gene3D" id="1.20.1510.10">
    <property type="entry name" value="Cation efflux protein transmembrane domain"/>
    <property type="match status" value="1"/>
</dbReference>
<keyword evidence="7 11" id="KW-1133">Transmembrane helix</keyword>
<evidence type="ECO:0000256" key="3">
    <source>
        <dbReference type="ARBA" id="ARBA00008731"/>
    </source>
</evidence>
<dbReference type="GO" id="GO:0031410">
    <property type="term" value="C:cytoplasmic vesicle"/>
    <property type="evidence" value="ECO:0007669"/>
    <property type="project" value="UniProtKB-KW"/>
</dbReference>
<feature type="transmembrane region" description="Helical" evidence="11">
    <location>
        <begin position="158"/>
        <end position="181"/>
    </location>
</feature>
<evidence type="ECO:0000256" key="8">
    <source>
        <dbReference type="ARBA" id="ARBA00023018"/>
    </source>
</evidence>
<keyword evidence="4 11" id="KW-0812">Transmembrane</keyword>
<keyword evidence="6" id="KW-0862">Zinc</keyword>
<feature type="transmembrane region" description="Helical" evidence="11">
    <location>
        <begin position="87"/>
        <end position="105"/>
    </location>
</feature>
<keyword evidence="14" id="KW-1185">Reference proteome</keyword>
<keyword evidence="8" id="KW-0770">Synapse</keyword>
<feature type="transmembrane region" description="Helical" evidence="11">
    <location>
        <begin position="20"/>
        <end position="41"/>
    </location>
</feature>
<dbReference type="EMBL" id="BMHA01000008">
    <property type="protein sequence ID" value="GGI07125.1"/>
    <property type="molecule type" value="Genomic_DNA"/>
</dbReference>
<evidence type="ECO:0000256" key="1">
    <source>
        <dbReference type="ARBA" id="ARBA00004146"/>
    </source>
</evidence>
<comment type="similarity">
    <text evidence="3">Belongs to the TMEM163 family.</text>
</comment>
<dbReference type="GO" id="GO:0008324">
    <property type="term" value="F:monoatomic cation transmembrane transporter activity"/>
    <property type="evidence" value="ECO:0007669"/>
    <property type="project" value="InterPro"/>
</dbReference>
<proteinExistence type="inferred from homology"/>
<feature type="transmembrane region" description="Helical" evidence="11">
    <location>
        <begin position="47"/>
        <end position="66"/>
    </location>
</feature>
<dbReference type="InterPro" id="IPR058533">
    <property type="entry name" value="Cation_efflux_TM"/>
</dbReference>
<dbReference type="OrthoDB" id="9805136at2"/>
<dbReference type="AlphaFoldDB" id="A0A8J3EY44"/>
<evidence type="ECO:0000313" key="13">
    <source>
        <dbReference type="EMBL" id="GGI07125.1"/>
    </source>
</evidence>
<keyword evidence="5" id="KW-0967">Endosome</keyword>
<accession>A0A8J3EY44</accession>
<dbReference type="PANTHER" id="PTHR31937">
    <property type="entry name" value="TRANSMEMBRANE PROTEIN 163"/>
    <property type="match status" value="1"/>
</dbReference>
<keyword evidence="9 11" id="KW-0472">Membrane</keyword>
<comment type="caution">
    <text evidence="13">The sequence shown here is derived from an EMBL/GenBank/DDBJ whole genome shotgun (WGS) entry which is preliminary data.</text>
</comment>